<dbReference type="EMBL" id="JADCNM010000006">
    <property type="protein sequence ID" value="KAG0478234.1"/>
    <property type="molecule type" value="Genomic_DNA"/>
</dbReference>
<dbReference type="GO" id="GO:0016747">
    <property type="term" value="F:acyltransferase activity, transferring groups other than amino-acyl groups"/>
    <property type="evidence" value="ECO:0007669"/>
    <property type="project" value="TreeGrafter"/>
</dbReference>
<dbReference type="Proteomes" id="UP000639772">
    <property type="component" value="Chromosome 6"/>
</dbReference>
<organism evidence="4 5">
    <name type="scientific">Vanilla planifolia</name>
    <name type="common">Vanilla</name>
    <dbReference type="NCBI Taxonomy" id="51239"/>
    <lineage>
        <taxon>Eukaryota</taxon>
        <taxon>Viridiplantae</taxon>
        <taxon>Streptophyta</taxon>
        <taxon>Embryophyta</taxon>
        <taxon>Tracheophyta</taxon>
        <taxon>Spermatophyta</taxon>
        <taxon>Magnoliopsida</taxon>
        <taxon>Liliopsida</taxon>
        <taxon>Asparagales</taxon>
        <taxon>Orchidaceae</taxon>
        <taxon>Vanilloideae</taxon>
        <taxon>Vanilleae</taxon>
        <taxon>Vanilla</taxon>
    </lineage>
</organism>
<name>A0A835QT58_VANPL</name>
<proteinExistence type="inferred from homology"/>
<dbReference type="InterPro" id="IPR023213">
    <property type="entry name" value="CAT-like_dom_sf"/>
</dbReference>
<gene>
    <name evidence="4" type="ORF">HPP92_012953</name>
</gene>
<reference evidence="4 5" key="1">
    <citation type="journal article" date="2020" name="Nat. Food">
        <title>A phased Vanilla planifolia genome enables genetic improvement of flavour and production.</title>
        <authorList>
            <person name="Hasing T."/>
            <person name="Tang H."/>
            <person name="Brym M."/>
            <person name="Khazi F."/>
            <person name="Huang T."/>
            <person name="Chambers A.H."/>
        </authorList>
    </citation>
    <scope>NUCLEOTIDE SEQUENCE [LARGE SCALE GENOMIC DNA]</scope>
    <source>
        <tissue evidence="4">Leaf</tissue>
    </source>
</reference>
<comment type="caution">
    <text evidence="4">The sequence shown here is derived from an EMBL/GenBank/DDBJ whole genome shotgun (WGS) entry which is preliminary data.</text>
</comment>
<dbReference type="Pfam" id="PF02458">
    <property type="entry name" value="Transferase"/>
    <property type="match status" value="1"/>
</dbReference>
<keyword evidence="3" id="KW-0012">Acyltransferase</keyword>
<evidence type="ECO:0008006" key="6">
    <source>
        <dbReference type="Google" id="ProtNLM"/>
    </source>
</evidence>
<evidence type="ECO:0000256" key="1">
    <source>
        <dbReference type="ARBA" id="ARBA00009861"/>
    </source>
</evidence>
<sequence>MCPNPKHKLYLSNLDDQRFLRFSIKYLYLFKKSVEAEWLKFSLSKVLVEYYPLAGRVRVSSEDAEKLEVDCNSEGALFVEAYVNLSVEEFLEGSQRPNASWRKLLFKVDSHNFAGAPLIIQVTHLRCGGMILCTGISHCLCDGIGTVQFLQAWEFLTRKPNAALHVSPFHERYMLKPRTPPQITSSHPEFTCLLPQEPAPILLNQFLQCQNHVPISATFSPTDILQLKKLCIPSLKCTSFEALAAHVWRSWARALDLSPSLRVKLLFSINVRSKLKPELPKGFYGNGFVLACAESMVEPLLRSNEHYSVKLVQEAKERVDNENIRSLIDLLEERKGRPDLSATLVISQWSKLGLEKLDFGEGGPLHMGPLSSEIYCLFLPVIGDLHSITVLLSIPEKVAEKFEHCLKGYWKEAE</sequence>
<dbReference type="InterPro" id="IPR050317">
    <property type="entry name" value="Plant_Fungal_Acyltransferase"/>
</dbReference>
<evidence type="ECO:0000256" key="2">
    <source>
        <dbReference type="ARBA" id="ARBA00022679"/>
    </source>
</evidence>
<dbReference type="PANTHER" id="PTHR31642">
    <property type="entry name" value="TRICHOTHECENE 3-O-ACETYLTRANSFERASE"/>
    <property type="match status" value="1"/>
</dbReference>
<comment type="similarity">
    <text evidence="1">Belongs to the plant acyltransferase family.</text>
</comment>
<keyword evidence="2" id="KW-0808">Transferase</keyword>
<evidence type="ECO:0000313" key="5">
    <source>
        <dbReference type="Proteomes" id="UP000639772"/>
    </source>
</evidence>
<evidence type="ECO:0000256" key="3">
    <source>
        <dbReference type="ARBA" id="ARBA00023315"/>
    </source>
</evidence>
<accession>A0A835QT58</accession>
<dbReference type="Gene3D" id="3.30.559.10">
    <property type="entry name" value="Chloramphenicol acetyltransferase-like domain"/>
    <property type="match status" value="2"/>
</dbReference>
<dbReference type="AlphaFoldDB" id="A0A835QT58"/>
<evidence type="ECO:0000313" key="4">
    <source>
        <dbReference type="EMBL" id="KAG0478234.1"/>
    </source>
</evidence>
<dbReference type="OrthoDB" id="671439at2759"/>
<protein>
    <recommendedName>
        <fullName evidence="6">Omega-hydroxypalmitate O-feruloyl transferase</fullName>
    </recommendedName>
</protein>
<dbReference type="PANTHER" id="PTHR31642:SF5">
    <property type="entry name" value="OS01G0104900 PROTEIN"/>
    <property type="match status" value="1"/>
</dbReference>